<name>A0A1B1S7F6_9BACT</name>
<dbReference type="Gene3D" id="3.40.50.2000">
    <property type="entry name" value="Glycogen Phosphorylase B"/>
    <property type="match status" value="2"/>
</dbReference>
<keyword evidence="1" id="KW-0328">Glycosyltransferase</keyword>
<dbReference type="OrthoDB" id="907602at2"/>
<keyword evidence="2 3" id="KW-0808">Transferase</keyword>
<dbReference type="GO" id="GO:0005737">
    <property type="term" value="C:cytoplasm"/>
    <property type="evidence" value="ECO:0007669"/>
    <property type="project" value="TreeGrafter"/>
</dbReference>
<dbReference type="KEGG" id="pary:A4V02_02660"/>
<dbReference type="STRING" id="1796646.A4V02_02660"/>
<reference evidence="4" key="1">
    <citation type="submission" date="2016-04" db="EMBL/GenBank/DDBJ databases">
        <title>Complete Genome Sequences of Twelve Strains of a Stable Defined Moderately Diverse Mouse Microbiota 2 (sDMDMm2).</title>
        <authorList>
            <person name="Uchimura Y."/>
            <person name="Wyss M."/>
            <person name="Brugiroux S."/>
            <person name="Limenitakis J.P."/>
            <person name="Stecher B."/>
            <person name="McCoy K.D."/>
            <person name="Macpherson A.J."/>
        </authorList>
    </citation>
    <scope>NUCLEOTIDE SEQUENCE [LARGE SCALE GENOMIC DNA]</scope>
    <source>
        <strain evidence="4">YL27</strain>
    </source>
</reference>
<evidence type="ECO:0000256" key="1">
    <source>
        <dbReference type="ARBA" id="ARBA00022676"/>
    </source>
</evidence>
<gene>
    <name evidence="3" type="ORF">A4V02_02660</name>
</gene>
<dbReference type="GO" id="GO:0004373">
    <property type="term" value="F:alpha-1,4-glucan glucosyltransferase (UDP-glucose donor) activity"/>
    <property type="evidence" value="ECO:0007669"/>
    <property type="project" value="InterPro"/>
</dbReference>
<evidence type="ECO:0000256" key="2">
    <source>
        <dbReference type="ARBA" id="ARBA00022679"/>
    </source>
</evidence>
<dbReference type="InterPro" id="IPR008631">
    <property type="entry name" value="Glycogen_synth"/>
</dbReference>
<protein>
    <submittedName>
        <fullName evidence="3">Glycosyl transferase</fullName>
    </submittedName>
</protein>
<evidence type="ECO:0000313" key="3">
    <source>
        <dbReference type="EMBL" id="ANU62732.1"/>
    </source>
</evidence>
<dbReference type="SUPFAM" id="SSF53756">
    <property type="entry name" value="UDP-Glycosyltransferase/glycogen phosphorylase"/>
    <property type="match status" value="1"/>
</dbReference>
<dbReference type="Proteomes" id="UP000186351">
    <property type="component" value="Chromosome"/>
</dbReference>
<organism evidence="3 4">
    <name type="scientific">Muribaculum intestinale</name>
    <dbReference type="NCBI Taxonomy" id="1796646"/>
    <lineage>
        <taxon>Bacteria</taxon>
        <taxon>Pseudomonadati</taxon>
        <taxon>Bacteroidota</taxon>
        <taxon>Bacteroidia</taxon>
        <taxon>Bacteroidales</taxon>
        <taxon>Muribaculaceae</taxon>
        <taxon>Muribaculum</taxon>
    </lineage>
</organism>
<sequence length="551" mass="61879">MDKKPVNIDLLFETSWEVCNKIGGIYTVLSTKAKTLQNLYKDKNIFIGPDVWTEDTPSPYFTPSRTVLKEWKAQAKLPYGITVRCGRWEVPGRPIVVLVKFDGLYQEKDSFYGRMWDLYGVDSLHAYGDYDEACAFSHAAGIVIESICDFVGIRDKNVVAHFDEWTTAMGLLYVKDVLPSVATIFTTHATCIGRSICGNGKPLYDYLRAYDGDQMARELNMESKHSLEKAAAHQADCFTTVSDITAIECEQLLQRRPVVTPNGFEQNFVPNKGKFPKVREAARKVLLNVASSLVGRKLPEDTFIVATSGRCEYRNKGIDLYLDAIARLRDLAPTRTVVAFVMVPAWCRDPRPDLQHTLPAKRKTRLPEPELTHTLNNPDSDPIICRIRQIGFANEKGDKVNVIYVPCYLNGADGIFNTAYYDLLIGMDATVFPSYYEPWGYTPLESVAFGVPTVTTTLSGFGQWVLATDENTFDACGVNVIARGDFNYDEVAARIANSLKYLISADQQQTTLIRSRAINLASLAAWSYFIEYYVDAFRIALDSARMRATED</sequence>
<evidence type="ECO:0000313" key="4">
    <source>
        <dbReference type="Proteomes" id="UP000186351"/>
    </source>
</evidence>
<proteinExistence type="predicted"/>
<accession>A0A1B1S7F6</accession>
<keyword evidence="4" id="KW-1185">Reference proteome</keyword>
<dbReference type="AlphaFoldDB" id="A0A1B1S7F6"/>
<dbReference type="EMBL" id="CP015402">
    <property type="protein sequence ID" value="ANU62732.1"/>
    <property type="molecule type" value="Genomic_DNA"/>
</dbReference>
<dbReference type="GeneID" id="65535743"/>
<dbReference type="Pfam" id="PF05693">
    <property type="entry name" value="Glycogen_syn"/>
    <property type="match status" value="2"/>
</dbReference>
<dbReference type="PANTHER" id="PTHR10176">
    <property type="entry name" value="GLYCOGEN SYNTHASE"/>
    <property type="match status" value="1"/>
</dbReference>
<dbReference type="PANTHER" id="PTHR10176:SF3">
    <property type="entry name" value="GLYCOGEN [STARCH] SYNTHASE"/>
    <property type="match status" value="1"/>
</dbReference>
<accession>A0A1Z2XEA6</accession>
<dbReference type="GO" id="GO:0005978">
    <property type="term" value="P:glycogen biosynthetic process"/>
    <property type="evidence" value="ECO:0007669"/>
    <property type="project" value="InterPro"/>
</dbReference>
<dbReference type="RefSeq" id="WP_068960110.1">
    <property type="nucleotide sequence ID" value="NZ_CAJTAP010000002.1"/>
</dbReference>